<organism evidence="3 4">
    <name type="scientific">Panicum virgatum</name>
    <name type="common">Blackwell switchgrass</name>
    <dbReference type="NCBI Taxonomy" id="38727"/>
    <lineage>
        <taxon>Eukaryota</taxon>
        <taxon>Viridiplantae</taxon>
        <taxon>Streptophyta</taxon>
        <taxon>Embryophyta</taxon>
        <taxon>Tracheophyta</taxon>
        <taxon>Spermatophyta</taxon>
        <taxon>Magnoliopsida</taxon>
        <taxon>Liliopsida</taxon>
        <taxon>Poales</taxon>
        <taxon>Poaceae</taxon>
        <taxon>PACMAD clade</taxon>
        <taxon>Panicoideae</taxon>
        <taxon>Panicodae</taxon>
        <taxon>Paniceae</taxon>
        <taxon>Panicinae</taxon>
        <taxon>Panicum</taxon>
        <taxon>Panicum sect. Hiantes</taxon>
    </lineage>
</organism>
<keyword evidence="4" id="KW-1185">Reference proteome</keyword>
<dbReference type="AlphaFoldDB" id="A0A8T0VPQ9"/>
<dbReference type="InterPro" id="IPR013087">
    <property type="entry name" value="Znf_C2H2_type"/>
</dbReference>
<comment type="caution">
    <text evidence="3">The sequence shown here is derived from an EMBL/GenBank/DDBJ whole genome shotgun (WGS) entry which is preliminary data.</text>
</comment>
<evidence type="ECO:0000256" key="1">
    <source>
        <dbReference type="PROSITE-ProRule" id="PRU00042"/>
    </source>
</evidence>
<evidence type="ECO:0000259" key="2">
    <source>
        <dbReference type="PROSITE" id="PS50157"/>
    </source>
</evidence>
<keyword evidence="1" id="KW-0862">Zinc</keyword>
<name>A0A8T0VPQ9_PANVG</name>
<reference evidence="3" key="1">
    <citation type="submission" date="2020-05" db="EMBL/GenBank/DDBJ databases">
        <title>WGS assembly of Panicum virgatum.</title>
        <authorList>
            <person name="Lovell J.T."/>
            <person name="Jenkins J."/>
            <person name="Shu S."/>
            <person name="Juenger T.E."/>
            <person name="Schmutz J."/>
        </authorList>
    </citation>
    <scope>NUCLEOTIDE SEQUENCE</scope>
    <source>
        <strain evidence="3">AP13</strain>
    </source>
</reference>
<accession>A0A8T0VPQ9</accession>
<dbReference type="GO" id="GO:0008270">
    <property type="term" value="F:zinc ion binding"/>
    <property type="evidence" value="ECO:0007669"/>
    <property type="project" value="UniProtKB-KW"/>
</dbReference>
<dbReference type="PROSITE" id="PS50157">
    <property type="entry name" value="ZINC_FINGER_C2H2_2"/>
    <property type="match status" value="1"/>
</dbReference>
<dbReference type="PROSITE" id="PS00028">
    <property type="entry name" value="ZINC_FINGER_C2H2_1"/>
    <property type="match status" value="1"/>
</dbReference>
<sequence>MSASRKSSHVTTKDSAETARDIIPTSSQIQSMKVPDAVAAIAQAAAKANGETEKCMSCRKQVQLDKCTKCSREFCSSINFRRHTRVHRRTLKLDKDFPKNRDHLAAFWNKLTVDEASTVLSSNNVVVEGVTGSSILTTLSAWMCKPGYASLPMAYARAGSELLDLIQTKVSMQLPVSSNDLFSVLGEASEKTFLCTNTAACIQKFLFDGEANKIATELKNVVACASYMLEQKLVEAWCADKAAEALRCQKLLVEEEEAAQKRQAELMERKRMKKLRQKEQRLKDLKDENVVIQLPEIMDDTSCSPGIQSFKAISDPDLYEQEKSQYIQFPGPVTSETGNGFNVDLSVEYVSCDSVPEMDKGVVLRKQVISRHHLGITEKLAETNFVSGSAVASKQAALARPSNYRDANVCSLPNRNKTWARKVPAEIGNQCPKHGLDVDDEHNMAPSKNSRVLIGSISVAIEDGNEHLKDSRSKNERVPPSSKIMKHASVNVNCSCFSSMTDESSHSTCCSADFAEGEHLRRTMFSSKEATSFRSQRWKEAIAADHVKLVLCHDK</sequence>
<gene>
    <name evidence="3" type="ORF">PVAP13_2NG240000</name>
</gene>
<feature type="domain" description="C2H2-type" evidence="2">
    <location>
        <begin position="65"/>
        <end position="87"/>
    </location>
</feature>
<keyword evidence="1" id="KW-0479">Metal-binding</keyword>
<protein>
    <recommendedName>
        <fullName evidence="2">C2H2-type domain-containing protein</fullName>
    </recommendedName>
</protein>
<proteinExistence type="predicted"/>
<dbReference type="EMBL" id="CM029040">
    <property type="protein sequence ID" value="KAG2633639.1"/>
    <property type="molecule type" value="Genomic_DNA"/>
</dbReference>
<dbReference type="Proteomes" id="UP000823388">
    <property type="component" value="Chromosome 2N"/>
</dbReference>
<dbReference type="PANTHER" id="PTHR36055:SF1">
    <property type="entry name" value="C2H2-LIKE ZINC FINGER PROTEIN"/>
    <property type="match status" value="1"/>
</dbReference>
<evidence type="ECO:0000313" key="3">
    <source>
        <dbReference type="EMBL" id="KAG2633639.1"/>
    </source>
</evidence>
<keyword evidence="1" id="KW-0863">Zinc-finger</keyword>
<dbReference type="PANTHER" id="PTHR36055">
    <property type="entry name" value="C2H2-LIKE ZINC FINGER PROTEIN"/>
    <property type="match status" value="1"/>
</dbReference>
<evidence type="ECO:0000313" key="4">
    <source>
        <dbReference type="Proteomes" id="UP000823388"/>
    </source>
</evidence>